<feature type="region of interest" description="Disordered" evidence="1">
    <location>
        <begin position="321"/>
        <end position="343"/>
    </location>
</feature>
<proteinExistence type="predicted"/>
<dbReference type="PANTHER" id="PTHR28159:SF1">
    <property type="entry name" value="TRAFFICKING PROTEIN PARTICLE COMPLEX II-SPECIFIC SUBUNIT 65"/>
    <property type="match status" value="1"/>
</dbReference>
<dbReference type="GO" id="GO:0006891">
    <property type="term" value="P:intra-Golgi vesicle-mediated transport"/>
    <property type="evidence" value="ECO:0007669"/>
    <property type="project" value="InterPro"/>
</dbReference>
<feature type="compositionally biased region" description="Polar residues" evidence="1">
    <location>
        <begin position="722"/>
        <end position="745"/>
    </location>
</feature>
<dbReference type="AlphaFoldDB" id="A0A5C3KY15"/>
<evidence type="ECO:0000313" key="3">
    <source>
        <dbReference type="EMBL" id="TFK25456.1"/>
    </source>
</evidence>
<organism evidence="3 4">
    <name type="scientific">Coprinopsis marcescibilis</name>
    <name type="common">Agaric fungus</name>
    <name type="synonym">Psathyrella marcescibilis</name>
    <dbReference type="NCBI Taxonomy" id="230819"/>
    <lineage>
        <taxon>Eukaryota</taxon>
        <taxon>Fungi</taxon>
        <taxon>Dikarya</taxon>
        <taxon>Basidiomycota</taxon>
        <taxon>Agaricomycotina</taxon>
        <taxon>Agaricomycetes</taxon>
        <taxon>Agaricomycetidae</taxon>
        <taxon>Agaricales</taxon>
        <taxon>Agaricineae</taxon>
        <taxon>Psathyrellaceae</taxon>
        <taxon>Coprinopsis</taxon>
    </lineage>
</organism>
<dbReference type="InterPro" id="IPR055420">
    <property type="entry name" value="IgD3_Trs65"/>
</dbReference>
<evidence type="ECO:0000259" key="2">
    <source>
        <dbReference type="Pfam" id="PF12735"/>
    </source>
</evidence>
<name>A0A5C3KY15_COPMA</name>
<dbReference type="Proteomes" id="UP000307440">
    <property type="component" value="Unassembled WGS sequence"/>
</dbReference>
<dbReference type="GO" id="GO:0005802">
    <property type="term" value="C:trans-Golgi network"/>
    <property type="evidence" value="ECO:0007669"/>
    <property type="project" value="TreeGrafter"/>
</dbReference>
<reference evidence="3 4" key="1">
    <citation type="journal article" date="2019" name="Nat. Ecol. Evol.">
        <title>Megaphylogeny resolves global patterns of mushroom evolution.</title>
        <authorList>
            <person name="Varga T."/>
            <person name="Krizsan K."/>
            <person name="Foldi C."/>
            <person name="Dima B."/>
            <person name="Sanchez-Garcia M."/>
            <person name="Sanchez-Ramirez S."/>
            <person name="Szollosi G.J."/>
            <person name="Szarkandi J.G."/>
            <person name="Papp V."/>
            <person name="Albert L."/>
            <person name="Andreopoulos W."/>
            <person name="Angelini C."/>
            <person name="Antonin V."/>
            <person name="Barry K.W."/>
            <person name="Bougher N.L."/>
            <person name="Buchanan P."/>
            <person name="Buyck B."/>
            <person name="Bense V."/>
            <person name="Catcheside P."/>
            <person name="Chovatia M."/>
            <person name="Cooper J."/>
            <person name="Damon W."/>
            <person name="Desjardin D."/>
            <person name="Finy P."/>
            <person name="Geml J."/>
            <person name="Haridas S."/>
            <person name="Hughes K."/>
            <person name="Justo A."/>
            <person name="Karasinski D."/>
            <person name="Kautmanova I."/>
            <person name="Kiss B."/>
            <person name="Kocsube S."/>
            <person name="Kotiranta H."/>
            <person name="LaButti K.M."/>
            <person name="Lechner B.E."/>
            <person name="Liimatainen K."/>
            <person name="Lipzen A."/>
            <person name="Lukacs Z."/>
            <person name="Mihaltcheva S."/>
            <person name="Morgado L.N."/>
            <person name="Niskanen T."/>
            <person name="Noordeloos M.E."/>
            <person name="Ohm R.A."/>
            <person name="Ortiz-Santana B."/>
            <person name="Ovrebo C."/>
            <person name="Racz N."/>
            <person name="Riley R."/>
            <person name="Savchenko A."/>
            <person name="Shiryaev A."/>
            <person name="Soop K."/>
            <person name="Spirin V."/>
            <person name="Szebenyi C."/>
            <person name="Tomsovsky M."/>
            <person name="Tulloss R.E."/>
            <person name="Uehling J."/>
            <person name="Grigoriev I.V."/>
            <person name="Vagvolgyi C."/>
            <person name="Papp T."/>
            <person name="Martin F.M."/>
            <person name="Miettinen O."/>
            <person name="Hibbett D.S."/>
            <person name="Nagy L.G."/>
        </authorList>
    </citation>
    <scope>NUCLEOTIDE SEQUENCE [LARGE SCALE GENOMIC DNA]</scope>
    <source>
        <strain evidence="3 4">CBS 121175</strain>
    </source>
</reference>
<dbReference type="EMBL" id="ML210186">
    <property type="protein sequence ID" value="TFK25456.1"/>
    <property type="molecule type" value="Genomic_DNA"/>
</dbReference>
<dbReference type="OrthoDB" id="24630at2759"/>
<protein>
    <recommendedName>
        <fullName evidence="2">Trafficking protein particle complex II-specific subunit 65 IgD3 domain-containing protein</fullName>
    </recommendedName>
</protein>
<gene>
    <name evidence="3" type="ORF">FA15DRAFT_687034</name>
</gene>
<keyword evidence="4" id="KW-1185">Reference proteome</keyword>
<sequence>MAGRQVFSSADLSVVIPDTSLEFPPQSSVDEWLGRVKIGKVERKQAFFDEQLQSLLLLRVQHPTPDVTPDPKSPPLILLEFLNYLQISLEANYLAPQVAPAQHFADTPRTSLLSAPPARMTLAKSAQLNLNSGRQPPSIIPPATPNPIPSTGDQDRQYAGADGPFLAALIWGNNTSENSKEAFSLVWSEKEKVWVALYRLVLTVSFVKAITFPNPLLSLTVSTTLRDKPIVTSERHPLAKFLATLGVNAPESPVTTSPGGGDDEREILLDGLEEINLLEGLLAGPVFAQKGAEEINLPSLRLGVVSRQKLFSLPPMIADTPTVPSPSPMTAVRKAHPTLRKSHRKTLPTVSSFELRMRTVFVPYVLLPQTEGAVSDLDEVEKERERREAGSAERTVVLCVEVKNFGEHQEMRSGIGFLIESVDIKIAGDGAKTTLIGWGEEGLSAQAAASTFPLKLGPLSQVNLLYAVTFLRSPDELDGFSFAKPDLKSKSELRRGVSITVNGHPYLPFTPSARAHLTEPDSVIYPTRPFSSVWSTILDLDANPAPVLDQLDPSDPLGGYPNTFPEPASPFPAYAIGSARTPATGVTSGFFAYTAEETPQSSAFPGQRKFPLTPGGYFQAKINRNINMTPTRGVGYLPAHLRDQSPMPSAGRTPGYTPTSSLMGAMHYLRSPTTYSAPQIHTLPPPTPMGGQQFSIDYDEQSMISGPAFDIPPTPAYPAFPQRSSLPPSPKSQGPIASQAQNNVGPSVEIRRDRPQSMMHGLPQTPVAHVAAAFGEQRLLNKLQNSSASGESVVVSVGLLPRADLDLVRRKGEVVLGPDKIYPLDTFTLDIFIFNQSTWTRRFEITCPERRRRRRGGAQTGIYGGGGEVARKLGYPGVLPMDKRVRIGPLRPSACQSVRMDFLAVSPGVHSIDTLTLTDIVSGFSMNLRAVLDIVVHDPND</sequence>
<feature type="domain" description="Trafficking protein particle complex II-specific subunit 65 IgD3" evidence="2">
    <location>
        <begin position="879"/>
        <end position="936"/>
    </location>
</feature>
<dbReference type="InterPro" id="IPR024662">
    <property type="entry name" value="Trs65"/>
</dbReference>
<dbReference type="GO" id="GO:1990071">
    <property type="term" value="C:TRAPPII protein complex"/>
    <property type="evidence" value="ECO:0007669"/>
    <property type="project" value="InterPro"/>
</dbReference>
<dbReference type="PANTHER" id="PTHR28159">
    <property type="entry name" value="TRAFFICKING PROTEIN PARTICLE COMPLEX II-SPECIFIC SUBUNIT 65"/>
    <property type="match status" value="1"/>
</dbReference>
<feature type="compositionally biased region" description="Basic residues" evidence="1">
    <location>
        <begin position="333"/>
        <end position="343"/>
    </location>
</feature>
<dbReference type="Pfam" id="PF12735">
    <property type="entry name" value="IgD3_Trs65"/>
    <property type="match status" value="1"/>
</dbReference>
<accession>A0A5C3KY15</accession>
<evidence type="ECO:0000256" key="1">
    <source>
        <dbReference type="SAM" id="MobiDB-lite"/>
    </source>
</evidence>
<evidence type="ECO:0000313" key="4">
    <source>
        <dbReference type="Proteomes" id="UP000307440"/>
    </source>
</evidence>
<feature type="region of interest" description="Disordered" evidence="1">
    <location>
        <begin position="705"/>
        <end position="746"/>
    </location>
</feature>